<feature type="compositionally biased region" description="Basic and acidic residues" evidence="1">
    <location>
        <begin position="750"/>
        <end position="767"/>
    </location>
</feature>
<gene>
    <name evidence="2" type="ORF">M430DRAFT_207074</name>
</gene>
<feature type="region of interest" description="Disordered" evidence="1">
    <location>
        <begin position="620"/>
        <end position="662"/>
    </location>
</feature>
<feature type="compositionally biased region" description="Polar residues" evidence="1">
    <location>
        <begin position="1009"/>
        <end position="1018"/>
    </location>
</feature>
<feature type="region of interest" description="Disordered" evidence="1">
    <location>
        <begin position="361"/>
        <end position="380"/>
    </location>
</feature>
<feature type="compositionally biased region" description="Polar residues" evidence="1">
    <location>
        <begin position="178"/>
        <end position="195"/>
    </location>
</feature>
<accession>A0A2T3BC24</accession>
<feature type="region of interest" description="Disordered" evidence="1">
    <location>
        <begin position="576"/>
        <end position="597"/>
    </location>
</feature>
<evidence type="ECO:0000313" key="2">
    <source>
        <dbReference type="EMBL" id="PSS25819.1"/>
    </source>
</evidence>
<feature type="compositionally biased region" description="Basic and acidic residues" evidence="1">
    <location>
        <begin position="722"/>
        <end position="739"/>
    </location>
</feature>
<dbReference type="STRING" id="857342.A0A2T3BC24"/>
<feature type="region of interest" description="Disordered" evidence="1">
    <location>
        <begin position="985"/>
        <end position="1018"/>
    </location>
</feature>
<feature type="compositionally biased region" description="Basic and acidic residues" evidence="1">
    <location>
        <begin position="875"/>
        <end position="887"/>
    </location>
</feature>
<dbReference type="AlphaFoldDB" id="A0A2T3BC24"/>
<feature type="region of interest" description="Disordered" evidence="1">
    <location>
        <begin position="177"/>
        <end position="222"/>
    </location>
</feature>
<organism evidence="2 3">
    <name type="scientific">Amorphotheca resinae ATCC 22711</name>
    <dbReference type="NCBI Taxonomy" id="857342"/>
    <lineage>
        <taxon>Eukaryota</taxon>
        <taxon>Fungi</taxon>
        <taxon>Dikarya</taxon>
        <taxon>Ascomycota</taxon>
        <taxon>Pezizomycotina</taxon>
        <taxon>Leotiomycetes</taxon>
        <taxon>Helotiales</taxon>
        <taxon>Amorphothecaceae</taxon>
        <taxon>Amorphotheca</taxon>
    </lineage>
</organism>
<protein>
    <submittedName>
        <fullName evidence="2">Uncharacterized protein</fullName>
    </submittedName>
</protein>
<feature type="region of interest" description="Disordered" evidence="1">
    <location>
        <begin position="685"/>
        <end position="856"/>
    </location>
</feature>
<dbReference type="EMBL" id="KZ679007">
    <property type="protein sequence ID" value="PSS25819.1"/>
    <property type="molecule type" value="Genomic_DNA"/>
</dbReference>
<dbReference type="Proteomes" id="UP000241818">
    <property type="component" value="Unassembled WGS sequence"/>
</dbReference>
<feature type="compositionally biased region" description="Basic and acidic residues" evidence="1">
    <location>
        <begin position="369"/>
        <end position="380"/>
    </location>
</feature>
<dbReference type="RefSeq" id="XP_024724418.1">
    <property type="nucleotide sequence ID" value="XM_024864351.1"/>
</dbReference>
<feature type="region of interest" description="Disordered" evidence="1">
    <location>
        <begin position="254"/>
        <end position="326"/>
    </location>
</feature>
<dbReference type="OrthoDB" id="3946750at2759"/>
<dbReference type="GeneID" id="36572432"/>
<feature type="region of interest" description="Disordered" evidence="1">
    <location>
        <begin position="399"/>
        <end position="448"/>
    </location>
</feature>
<feature type="compositionally biased region" description="Basic and acidic residues" evidence="1">
    <location>
        <begin position="779"/>
        <end position="791"/>
    </location>
</feature>
<reference evidence="2 3" key="1">
    <citation type="journal article" date="2018" name="New Phytol.">
        <title>Comparative genomics and transcriptomics depict ericoid mycorrhizal fungi as versatile saprotrophs and plant mutualists.</title>
        <authorList>
            <person name="Martino E."/>
            <person name="Morin E."/>
            <person name="Grelet G.A."/>
            <person name="Kuo A."/>
            <person name="Kohler A."/>
            <person name="Daghino S."/>
            <person name="Barry K.W."/>
            <person name="Cichocki N."/>
            <person name="Clum A."/>
            <person name="Dockter R.B."/>
            <person name="Hainaut M."/>
            <person name="Kuo R.C."/>
            <person name="LaButti K."/>
            <person name="Lindahl B.D."/>
            <person name="Lindquist E.A."/>
            <person name="Lipzen A."/>
            <person name="Khouja H.R."/>
            <person name="Magnuson J."/>
            <person name="Murat C."/>
            <person name="Ohm R.A."/>
            <person name="Singer S.W."/>
            <person name="Spatafora J.W."/>
            <person name="Wang M."/>
            <person name="Veneault-Fourrey C."/>
            <person name="Henrissat B."/>
            <person name="Grigoriev I.V."/>
            <person name="Martin F.M."/>
            <person name="Perotto S."/>
        </authorList>
    </citation>
    <scope>NUCLEOTIDE SEQUENCE [LARGE SCALE GENOMIC DNA]</scope>
    <source>
        <strain evidence="2 3">ATCC 22711</strain>
    </source>
</reference>
<feature type="compositionally biased region" description="Polar residues" evidence="1">
    <location>
        <begin position="275"/>
        <end position="291"/>
    </location>
</feature>
<proteinExistence type="predicted"/>
<evidence type="ECO:0000313" key="3">
    <source>
        <dbReference type="Proteomes" id="UP000241818"/>
    </source>
</evidence>
<feature type="compositionally biased region" description="Basic and acidic residues" evidence="1">
    <location>
        <begin position="196"/>
        <end position="205"/>
    </location>
</feature>
<feature type="compositionally biased region" description="Basic and acidic residues" evidence="1">
    <location>
        <begin position="292"/>
        <end position="303"/>
    </location>
</feature>
<feature type="compositionally biased region" description="Basic and acidic residues" evidence="1">
    <location>
        <begin position="989"/>
        <end position="1000"/>
    </location>
</feature>
<feature type="compositionally biased region" description="Basic and acidic residues" evidence="1">
    <location>
        <begin position="824"/>
        <end position="856"/>
    </location>
</feature>
<feature type="region of interest" description="Disordered" evidence="1">
    <location>
        <begin position="875"/>
        <end position="905"/>
    </location>
</feature>
<feature type="compositionally biased region" description="Basic and acidic residues" evidence="1">
    <location>
        <begin position="643"/>
        <end position="654"/>
    </location>
</feature>
<feature type="compositionally biased region" description="Basic and acidic residues" evidence="1">
    <location>
        <begin position="699"/>
        <end position="711"/>
    </location>
</feature>
<sequence>MLSSQVVSASQAPISPLLLQPSSTAVLRSRAGSRPQRQIRFRLWSSYQNSGYQKEFHRRSRSMKHKYTDALNRKPSYDCQSPTLARQFALKGFMYNTWRGQDPRATSRWVDIDELNNSKNEKQKRQDEGFEDVETSAFDTLLNSKDGLYDLFQARSRLFRGGSGCYRFVPDQDWKASTPISSNDIQNDKPSPQRTDNQKDLRDFQSQHSASPEPEYEIDPITNRKVFTNKSSEHDQNTFEVPVKTFKGYRSQFQEFKPPTPADSQSEVKSPEQVLPNQKQDSASVKPNSIDESLKEYETDESYKPYFAYEPDGKKPDPVREGLKDYETKESYKPYFAYEPDGKIPDPVREGLKEYETNESYKPYFAYEPDGKRPDPVQEGLRDYDSRVSYESFPWGVPDKEVSQDSVRSDPVQEGLRDYDSKTYYGPVMYNEPDGKSLQEHASIQESSKLPRIEDARLNQRISSPYKVLRRQDDADTREDLDLLRPSDVRAASGIIKGSKKETEAEKIAKRKELEADFQKHAVEDSELQSIASQIKGRVNSKPAEVSSDLPATERKMTGNFVRDFPEEFEKKWTAENNHSGILTPKPQTDAWGYDKTPKGLELSYEQEVQKSEQEFINGLAPTERYARRPDIPRIQTSLDRSGTQEEDGKRESKATAMDSINPIEEAQKLRAKYANIKLQNELDPYSKEPQGLETNYEEELKLKNEADPYSKKPQGLETSYEEERKREQKLAIEADPYSKKPQGLETSYDEERKLEQKLAIEADPYSKEPQGLETSYAEEQKLEIEADPYSKKPQGLETSYAEECAAKQGEGDLSVFVSSYGSPKRDEDSSKKRDTVSENESRRLDNQKKNVLKQKDRDLVRQIRSVYEEKYGTIDHKHRQVPEEPKTSQYLDGESAQVVESTSEAPEPTLYKILAYDPTMQSISTAETTSIVPDTASALTPAEVLLRLSNPSKFFPHFEPLQAQGYEIVSGSGDVLVFRKVRSAGPAEVKEEPSPSSRDRMKKATNPIDGTQSGPIATTGNFASPTGFVNHDPPYGSNPAFKSNVDVRREEDVFSGKSNWSRGTERPQQRKKMSLAKRMLLGAVWVGGLSYTLGVVSEYFKTGGIDGLGPQGF</sequence>
<evidence type="ECO:0000256" key="1">
    <source>
        <dbReference type="SAM" id="MobiDB-lite"/>
    </source>
</evidence>
<feature type="compositionally biased region" description="Basic and acidic residues" evidence="1">
    <location>
        <begin position="311"/>
        <end position="326"/>
    </location>
</feature>
<name>A0A2T3BC24_AMORE</name>
<keyword evidence="3" id="KW-1185">Reference proteome</keyword>
<dbReference type="InParanoid" id="A0A2T3BC24"/>
<feature type="region of interest" description="Disordered" evidence="1">
    <location>
        <begin position="534"/>
        <end position="558"/>
    </location>
</feature>